<evidence type="ECO:0000259" key="11">
    <source>
        <dbReference type="PROSITE" id="PS50259"/>
    </source>
</evidence>
<protein>
    <submittedName>
        <fullName evidence="12">Gamma-aminobutyric acid type B receptor subunit 1</fullName>
    </submittedName>
</protein>
<dbReference type="GO" id="GO:0038039">
    <property type="term" value="C:G protein-coupled receptor heterodimeric complex"/>
    <property type="evidence" value="ECO:0007669"/>
    <property type="project" value="TreeGrafter"/>
</dbReference>
<feature type="transmembrane region" description="Helical" evidence="10">
    <location>
        <begin position="23"/>
        <end position="44"/>
    </location>
</feature>
<evidence type="ECO:0000256" key="1">
    <source>
        <dbReference type="ARBA" id="ARBA00004141"/>
    </source>
</evidence>
<dbReference type="PANTHER" id="PTHR10519:SF74">
    <property type="entry name" value="GAMMA-AMINOBUTYRIC ACID TYPE B RECEPTOR SUBUNIT 2"/>
    <property type="match status" value="1"/>
</dbReference>
<dbReference type="AlphaFoldDB" id="A0AA35RCB5"/>
<dbReference type="PANTHER" id="PTHR10519">
    <property type="entry name" value="GABA-B RECEPTOR"/>
    <property type="match status" value="1"/>
</dbReference>
<feature type="transmembrane region" description="Helical" evidence="10">
    <location>
        <begin position="87"/>
        <end position="106"/>
    </location>
</feature>
<keyword evidence="8" id="KW-0807">Transducer</keyword>
<keyword evidence="6 12" id="KW-0675">Receptor</keyword>
<evidence type="ECO:0000256" key="6">
    <source>
        <dbReference type="ARBA" id="ARBA00023170"/>
    </source>
</evidence>
<proteinExistence type="predicted"/>
<feature type="transmembrane region" description="Helical" evidence="10">
    <location>
        <begin position="151"/>
        <end position="172"/>
    </location>
</feature>
<evidence type="ECO:0000256" key="5">
    <source>
        <dbReference type="ARBA" id="ARBA00023136"/>
    </source>
</evidence>
<feature type="domain" description="G-protein coupled receptors family 3 profile" evidence="11">
    <location>
        <begin position="27"/>
        <end position="184"/>
    </location>
</feature>
<evidence type="ECO:0000256" key="10">
    <source>
        <dbReference type="SAM" id="Phobius"/>
    </source>
</evidence>
<gene>
    <name evidence="12" type="ORF">GBAR_LOCUS5273</name>
</gene>
<organism evidence="12 13">
    <name type="scientific">Geodia barretti</name>
    <name type="common">Barrett's horny sponge</name>
    <dbReference type="NCBI Taxonomy" id="519541"/>
    <lineage>
        <taxon>Eukaryota</taxon>
        <taxon>Metazoa</taxon>
        <taxon>Porifera</taxon>
        <taxon>Demospongiae</taxon>
        <taxon>Heteroscleromorpha</taxon>
        <taxon>Tetractinellida</taxon>
        <taxon>Astrophorina</taxon>
        <taxon>Geodiidae</taxon>
        <taxon>Geodia</taxon>
    </lineage>
</organism>
<comment type="caution">
    <text evidence="12">The sequence shown here is derived from an EMBL/GenBank/DDBJ whole genome shotgun (WGS) entry which is preliminary data.</text>
</comment>
<evidence type="ECO:0000256" key="7">
    <source>
        <dbReference type="ARBA" id="ARBA00023180"/>
    </source>
</evidence>
<evidence type="ECO:0000256" key="3">
    <source>
        <dbReference type="ARBA" id="ARBA00022989"/>
    </source>
</evidence>
<dbReference type="PROSITE" id="PS50259">
    <property type="entry name" value="G_PROTEIN_RECEP_F3_4"/>
    <property type="match status" value="1"/>
</dbReference>
<evidence type="ECO:0000256" key="9">
    <source>
        <dbReference type="SAM" id="MobiDB-lite"/>
    </source>
</evidence>
<evidence type="ECO:0000256" key="2">
    <source>
        <dbReference type="ARBA" id="ARBA00022692"/>
    </source>
</evidence>
<evidence type="ECO:0000256" key="8">
    <source>
        <dbReference type="ARBA" id="ARBA00023224"/>
    </source>
</evidence>
<comment type="subcellular location">
    <subcellularLocation>
        <location evidence="1">Membrane</location>
        <topology evidence="1">Multi-pass membrane protein</topology>
    </subcellularLocation>
</comment>
<evidence type="ECO:0000256" key="4">
    <source>
        <dbReference type="ARBA" id="ARBA00023040"/>
    </source>
</evidence>
<dbReference type="GO" id="GO:0007214">
    <property type="term" value="P:gamma-aminobutyric acid signaling pathway"/>
    <property type="evidence" value="ECO:0007669"/>
    <property type="project" value="TreeGrafter"/>
</dbReference>
<keyword evidence="2 10" id="KW-0812">Transmembrane</keyword>
<evidence type="ECO:0000313" key="13">
    <source>
        <dbReference type="Proteomes" id="UP001174909"/>
    </source>
</evidence>
<evidence type="ECO:0000313" key="12">
    <source>
        <dbReference type="EMBL" id="CAI8007562.1"/>
    </source>
</evidence>
<keyword evidence="5 10" id="KW-0472">Membrane</keyword>
<keyword evidence="13" id="KW-1185">Reference proteome</keyword>
<keyword evidence="4" id="KW-0297">G-protein coupled receptor</keyword>
<accession>A0AA35RCB5</accession>
<reference evidence="12" key="1">
    <citation type="submission" date="2023-03" db="EMBL/GenBank/DDBJ databases">
        <authorList>
            <person name="Steffen K."/>
            <person name="Cardenas P."/>
        </authorList>
    </citation>
    <scope>NUCLEOTIDE SEQUENCE</scope>
</reference>
<dbReference type="Pfam" id="PF00003">
    <property type="entry name" value="7tm_3"/>
    <property type="match status" value="1"/>
</dbReference>
<dbReference type="InterPro" id="IPR017978">
    <property type="entry name" value="GPCR_3_C"/>
</dbReference>
<dbReference type="InterPro" id="IPR002455">
    <property type="entry name" value="GPCR3_GABA-B"/>
</dbReference>
<feature type="compositionally biased region" description="Low complexity" evidence="9">
    <location>
        <begin position="213"/>
        <end position="231"/>
    </location>
</feature>
<feature type="transmembrane region" description="Helical" evidence="10">
    <location>
        <begin position="126"/>
        <end position="145"/>
    </location>
</feature>
<dbReference type="Proteomes" id="UP001174909">
    <property type="component" value="Unassembled WGS sequence"/>
</dbReference>
<sequence length="231" mass="25550">MWRIYYLCTKTNPRIQAVPLKDWHLMLVVVLLVLIDSLVAVIVLPLDNARSQTTAIPNKQDQDFTKNSEGIREMSVVYRCTSPTEPYWVGVLFGYKVIFQAIGVFLAFKIRKVKIRGLNESREVSAIIYITSAVLVTIIVVSFAFGDYVDVGAATYGFGLCTATTVVLLLTFGSKMWGLYRDPEGEECTEGDSSVQQWSPGHRGYWEQSSASTAGQDQGTGATTPTTGEQN</sequence>
<dbReference type="GO" id="GO:0004965">
    <property type="term" value="F:G protein-coupled GABA receptor activity"/>
    <property type="evidence" value="ECO:0007669"/>
    <property type="project" value="InterPro"/>
</dbReference>
<name>A0AA35RCB5_GEOBA</name>
<keyword evidence="7" id="KW-0325">Glycoprotein</keyword>
<dbReference type="EMBL" id="CASHTH010000784">
    <property type="protein sequence ID" value="CAI8007562.1"/>
    <property type="molecule type" value="Genomic_DNA"/>
</dbReference>
<keyword evidence="3 10" id="KW-1133">Transmembrane helix</keyword>
<feature type="region of interest" description="Disordered" evidence="9">
    <location>
        <begin position="187"/>
        <end position="231"/>
    </location>
</feature>